<evidence type="ECO:0000313" key="2">
    <source>
        <dbReference type="EMBL" id="GFS43191.1"/>
    </source>
</evidence>
<accession>A0A8X6JM39</accession>
<dbReference type="EMBL" id="BMAV01025642">
    <property type="protein sequence ID" value="GFS43191.1"/>
    <property type="molecule type" value="Genomic_DNA"/>
</dbReference>
<organism evidence="1 3">
    <name type="scientific">Trichonephila inaurata madagascariensis</name>
    <dbReference type="NCBI Taxonomy" id="2747483"/>
    <lineage>
        <taxon>Eukaryota</taxon>
        <taxon>Metazoa</taxon>
        <taxon>Ecdysozoa</taxon>
        <taxon>Arthropoda</taxon>
        <taxon>Chelicerata</taxon>
        <taxon>Arachnida</taxon>
        <taxon>Araneae</taxon>
        <taxon>Araneomorphae</taxon>
        <taxon>Entelegynae</taxon>
        <taxon>Araneoidea</taxon>
        <taxon>Nephilidae</taxon>
        <taxon>Trichonephila</taxon>
        <taxon>Trichonephila inaurata</taxon>
    </lineage>
</organism>
<dbReference type="Proteomes" id="UP000886998">
    <property type="component" value="Unassembled WGS sequence"/>
</dbReference>
<dbReference type="AlphaFoldDB" id="A0A8X6JM39"/>
<gene>
    <name evidence="1" type="ORF">TNIN_263511</name>
    <name evidence="2" type="ORF">TNIN_263591</name>
</gene>
<proteinExistence type="predicted"/>
<evidence type="ECO:0000313" key="1">
    <source>
        <dbReference type="EMBL" id="GFS43182.1"/>
    </source>
</evidence>
<reference evidence="1" key="1">
    <citation type="submission" date="2020-08" db="EMBL/GenBank/DDBJ databases">
        <title>Multicomponent nature underlies the extraordinary mechanical properties of spider dragline silk.</title>
        <authorList>
            <person name="Kono N."/>
            <person name="Nakamura H."/>
            <person name="Mori M."/>
            <person name="Yoshida Y."/>
            <person name="Ohtoshi R."/>
            <person name="Malay A.D."/>
            <person name="Moran D.A.P."/>
            <person name="Tomita M."/>
            <person name="Numata K."/>
            <person name="Arakawa K."/>
        </authorList>
    </citation>
    <scope>NUCLEOTIDE SEQUENCE</scope>
</reference>
<evidence type="ECO:0000313" key="3">
    <source>
        <dbReference type="Proteomes" id="UP000886998"/>
    </source>
</evidence>
<keyword evidence="3" id="KW-1185">Reference proteome</keyword>
<comment type="caution">
    <text evidence="1">The sequence shown here is derived from an EMBL/GenBank/DDBJ whole genome shotgun (WGS) entry which is preliminary data.</text>
</comment>
<dbReference type="EMBL" id="BMAV01025642">
    <property type="protein sequence ID" value="GFS43182.1"/>
    <property type="molecule type" value="Genomic_DNA"/>
</dbReference>
<sequence length="146" mass="16246">MSVDRFKVFWEIEGLIKLAHSDHLTQPETGALYATSAVLQRTLSDRVYTFLCSVKGLECVSLNVHAHPRPVRSLSVQVKAPSASSRSVGQASPEEQKGGKSIFYFGMDYAELGGQWGCRGLLRGSRQHFLMSWTGLKLFLGNREQN</sequence>
<name>A0A8X6JM39_9ARAC</name>
<protein>
    <submittedName>
        <fullName evidence="1">Uncharacterized protein</fullName>
    </submittedName>
</protein>